<accession>A0A2N8KX16</accession>
<comment type="caution">
    <text evidence="1">The sequence shown here is derived from an EMBL/GenBank/DDBJ whole genome shotgun (WGS) entry which is preliminary data.</text>
</comment>
<gene>
    <name evidence="1" type="ORF">C1O66_11050</name>
</gene>
<dbReference type="AlphaFoldDB" id="A0A2N8KX16"/>
<evidence type="ECO:0000313" key="1">
    <source>
        <dbReference type="EMBL" id="PND38006.1"/>
    </source>
</evidence>
<dbReference type="Proteomes" id="UP000235916">
    <property type="component" value="Unassembled WGS sequence"/>
</dbReference>
<evidence type="ECO:0000313" key="2">
    <source>
        <dbReference type="Proteomes" id="UP000235916"/>
    </source>
</evidence>
<reference evidence="1 2" key="1">
    <citation type="submission" date="2018-01" db="EMBL/GenBank/DDBJ databases">
        <title>Draft genome sequence of Paucibacter aquatile CR182 isolated from freshwater of the Nakdong River.</title>
        <authorList>
            <person name="Choi A."/>
            <person name="Chung E.J."/>
        </authorList>
    </citation>
    <scope>NUCLEOTIDE SEQUENCE [LARGE SCALE GENOMIC DNA]</scope>
    <source>
        <strain evidence="1 2">CR182</strain>
    </source>
</reference>
<name>A0A2N8KX16_9BURK</name>
<protein>
    <recommendedName>
        <fullName evidence="3">Phage tail protein</fullName>
    </recommendedName>
</protein>
<evidence type="ECO:0008006" key="3">
    <source>
        <dbReference type="Google" id="ProtNLM"/>
    </source>
</evidence>
<sequence length="374" mass="39779">MLKGMHVTLLVGPAVPVPVPQPVMEALQSFQVTSAAGSRSGFQISFAIENRSPLHTLLVLAGGQVPWLRVLIVLTINSLPRVLMDGLITKQEISGSNEPGVSTLTITGEDLSVAMDQQQFNGLPYPAMPAEARVALIVAKYAMFGMVPLVIPQVFNDVPVPVEKIPTHQGTDLSYLEKLAKDAGHVFYIVPGPAPGMNTAYWGPEIKIGLPQPALNLGMDAHSNVESLNFSIDHAKKAMPVVFIQNSLTKFPIPLPIPDVSLLNPPLGLLQSLPKSINLMSDTAKLSPMAALSKGMAAAAGSADVVQATGSVDVLRYGTVLRARELVGVRGAGVAFDGMYYVKSVTSSFKPGEFKQNFTLTRNGLISTLPMVPP</sequence>
<proteinExistence type="predicted"/>
<organism evidence="1 2">
    <name type="scientific">Kinneretia aquatilis</name>
    <dbReference type="NCBI Taxonomy" id="2070761"/>
    <lineage>
        <taxon>Bacteria</taxon>
        <taxon>Pseudomonadati</taxon>
        <taxon>Pseudomonadota</taxon>
        <taxon>Betaproteobacteria</taxon>
        <taxon>Burkholderiales</taxon>
        <taxon>Sphaerotilaceae</taxon>
        <taxon>Roseateles</taxon>
    </lineage>
</organism>
<dbReference type="EMBL" id="POSP01000003">
    <property type="protein sequence ID" value="PND38006.1"/>
    <property type="molecule type" value="Genomic_DNA"/>
</dbReference>
<keyword evidence="2" id="KW-1185">Reference proteome</keyword>
<dbReference type="OrthoDB" id="262740at2"/>